<dbReference type="InterPro" id="IPR000944">
    <property type="entry name" value="Tscrpt_reg_Rrf2"/>
</dbReference>
<dbReference type="InterPro" id="IPR030489">
    <property type="entry name" value="TR_Rrf2-type_CS"/>
</dbReference>
<dbReference type="GO" id="GO:0003700">
    <property type="term" value="F:DNA-binding transcription factor activity"/>
    <property type="evidence" value="ECO:0007669"/>
    <property type="project" value="TreeGrafter"/>
</dbReference>
<dbReference type="PATRIC" id="fig|1379910.4.peg.2356"/>
<dbReference type="PANTHER" id="PTHR33221:SF13">
    <property type="entry name" value="TRANSCRIPTIONAL REGULATOR-RELATED"/>
    <property type="match status" value="1"/>
</dbReference>
<dbReference type="PROSITE" id="PS01332">
    <property type="entry name" value="HTH_RRF2_1"/>
    <property type="match status" value="1"/>
</dbReference>
<reference evidence="1 2" key="1">
    <citation type="submission" date="2015-01" db="EMBL/GenBank/DDBJ databases">
        <title>Rufibacter sp./DG31D/ whole genome sequencing.</title>
        <authorList>
            <person name="Kim M.K."/>
            <person name="Srinivasan S."/>
            <person name="Lee J.-J."/>
        </authorList>
    </citation>
    <scope>NUCLEOTIDE SEQUENCE [LARGE SCALE GENOMIC DNA]</scope>
    <source>
        <strain evidence="1 2">DG31D</strain>
    </source>
</reference>
<gene>
    <name evidence="1" type="ORF">TH63_10835</name>
</gene>
<dbReference type="RefSeq" id="WP_048920958.1">
    <property type="nucleotide sequence ID" value="NZ_CP010777.1"/>
</dbReference>
<dbReference type="OrthoDB" id="9808360at2"/>
<dbReference type="KEGG" id="ruf:TH63_10835"/>
<proteinExistence type="predicted"/>
<dbReference type="EMBL" id="CP010777">
    <property type="protein sequence ID" value="AKQ46021.1"/>
    <property type="molecule type" value="Genomic_DNA"/>
</dbReference>
<dbReference type="InterPro" id="IPR036390">
    <property type="entry name" value="WH_DNA-bd_sf"/>
</dbReference>
<dbReference type="Proteomes" id="UP000036458">
    <property type="component" value="Chromosome"/>
</dbReference>
<name>A0A0H4W6G2_9BACT</name>
<dbReference type="STRING" id="1379910.TH63_10835"/>
<dbReference type="GO" id="GO:0005829">
    <property type="term" value="C:cytosol"/>
    <property type="evidence" value="ECO:0007669"/>
    <property type="project" value="TreeGrafter"/>
</dbReference>
<evidence type="ECO:0000313" key="2">
    <source>
        <dbReference type="Proteomes" id="UP000036458"/>
    </source>
</evidence>
<sequence>MISKACKYGIRAVVFVASKAEEGQKVNVKEISREVDAPEAFTAKILQMLNKHRIITSLKGPYGGFYLEEYQLEQPIIQIVEAIDGMSIFRECGLGLKQCSEVHPCPMHDRFKVARDTLKEVFENTTVRQLALELKEGNSFITNLA</sequence>
<dbReference type="Pfam" id="PF02082">
    <property type="entry name" value="Rrf2"/>
    <property type="match status" value="1"/>
</dbReference>
<organism evidence="1 2">
    <name type="scientific">Rufibacter radiotolerans</name>
    <dbReference type="NCBI Taxonomy" id="1379910"/>
    <lineage>
        <taxon>Bacteria</taxon>
        <taxon>Pseudomonadati</taxon>
        <taxon>Bacteroidota</taxon>
        <taxon>Cytophagia</taxon>
        <taxon>Cytophagales</taxon>
        <taxon>Hymenobacteraceae</taxon>
        <taxon>Rufibacter</taxon>
    </lineage>
</organism>
<keyword evidence="2" id="KW-1185">Reference proteome</keyword>
<dbReference type="AlphaFoldDB" id="A0A0H4W6G2"/>
<evidence type="ECO:0000313" key="1">
    <source>
        <dbReference type="EMBL" id="AKQ46021.1"/>
    </source>
</evidence>
<protein>
    <submittedName>
        <fullName evidence="1">Rrf2 family transcriptional regulator</fullName>
    </submittedName>
</protein>
<dbReference type="PROSITE" id="PS51197">
    <property type="entry name" value="HTH_RRF2_2"/>
    <property type="match status" value="1"/>
</dbReference>
<dbReference type="SUPFAM" id="SSF46785">
    <property type="entry name" value="Winged helix' DNA-binding domain"/>
    <property type="match status" value="1"/>
</dbReference>
<dbReference type="NCBIfam" id="TIGR00738">
    <property type="entry name" value="rrf2_super"/>
    <property type="match status" value="1"/>
</dbReference>
<accession>A0A0H4W6G2</accession>
<dbReference type="InterPro" id="IPR036388">
    <property type="entry name" value="WH-like_DNA-bd_sf"/>
</dbReference>
<dbReference type="PANTHER" id="PTHR33221">
    <property type="entry name" value="WINGED HELIX-TURN-HELIX TRANSCRIPTIONAL REGULATOR, RRF2 FAMILY"/>
    <property type="match status" value="1"/>
</dbReference>
<dbReference type="Gene3D" id="1.10.10.10">
    <property type="entry name" value="Winged helix-like DNA-binding domain superfamily/Winged helix DNA-binding domain"/>
    <property type="match status" value="1"/>
</dbReference>